<keyword evidence="7" id="KW-1185">Reference proteome</keyword>
<proteinExistence type="inferred from homology"/>
<dbReference type="SUPFAM" id="SSF75217">
    <property type="entry name" value="alpha/beta knot"/>
    <property type="match status" value="1"/>
</dbReference>
<dbReference type="InterPro" id="IPR029026">
    <property type="entry name" value="tRNA_m1G_MTases_N"/>
</dbReference>
<reference evidence="7" key="1">
    <citation type="journal article" date="2019" name="Int. J. Syst. Evol. Microbiol.">
        <title>The Global Catalogue of Microorganisms (GCM) 10K type strain sequencing project: providing services to taxonomists for standard genome sequencing and annotation.</title>
        <authorList>
            <consortium name="The Broad Institute Genomics Platform"/>
            <consortium name="The Broad Institute Genome Sequencing Center for Infectious Disease"/>
            <person name="Wu L."/>
            <person name="Ma J."/>
        </authorList>
    </citation>
    <scope>NUCLEOTIDE SEQUENCE [LARGE SCALE GENOMIC DNA]</scope>
    <source>
        <strain evidence="7">TISTR 932</strain>
    </source>
</reference>
<dbReference type="InterPro" id="IPR029064">
    <property type="entry name" value="Ribosomal_eL30-like_sf"/>
</dbReference>
<evidence type="ECO:0000256" key="4">
    <source>
        <dbReference type="SAM" id="MobiDB-lite"/>
    </source>
</evidence>
<sequence length="294" mass="32365">MAKNNWQRDSNEHRGGSNKKRGAHKNYAKQQKELAANAGRKEKEMTAEELAENFVFGHHAVVEALKKGRGNKVFLLEDAHGDRIDEIKELSREQAVPVKWVPKQKLDQLSQQGVHQGIVLAITPYEYLSLEELLEKSPTKPFFVLLDNLEDPHNFGSILRTADASGVDGIIIPKHRAVGITPVVVKTSTGAVEHVPIARVTNLTNAVQTLKDRGFWTFGTDMTGTNYRSWNAQGAIALIIGNEGRGMSEGLKKSVDELLTIPMVGHVQSLNASVAAGLLMYEAFIQRVDPGNSL</sequence>
<dbReference type="PANTHER" id="PTHR46429">
    <property type="entry name" value="23S RRNA (GUANOSINE-2'-O-)-METHYLTRANSFERASE RLMB"/>
    <property type="match status" value="1"/>
</dbReference>
<dbReference type="InterPro" id="IPR029028">
    <property type="entry name" value="Alpha/beta_knot_MTases"/>
</dbReference>
<evidence type="ECO:0000256" key="3">
    <source>
        <dbReference type="ARBA" id="ARBA00022679"/>
    </source>
</evidence>
<dbReference type="NCBIfam" id="TIGR00186">
    <property type="entry name" value="rRNA_methyl_3"/>
    <property type="match status" value="1"/>
</dbReference>
<dbReference type="SMART" id="SM00967">
    <property type="entry name" value="SpoU_sub_bind"/>
    <property type="match status" value="1"/>
</dbReference>
<keyword evidence="3" id="KW-0808">Transferase</keyword>
<protein>
    <submittedName>
        <fullName evidence="6">23S rRNA (Guanosine(2251)-2'-O)-methyltransferase RlmB</fullName>
    </submittedName>
</protein>
<dbReference type="EMBL" id="JBHUMO010000072">
    <property type="protein sequence ID" value="MFD2730020.1"/>
    <property type="molecule type" value="Genomic_DNA"/>
</dbReference>
<dbReference type="Gene3D" id="3.30.1330.30">
    <property type="match status" value="1"/>
</dbReference>
<feature type="region of interest" description="Disordered" evidence="4">
    <location>
        <begin position="1"/>
        <end position="41"/>
    </location>
</feature>
<dbReference type="SUPFAM" id="SSF55315">
    <property type="entry name" value="L30e-like"/>
    <property type="match status" value="1"/>
</dbReference>
<comment type="caution">
    <text evidence="6">The sequence shown here is derived from an EMBL/GenBank/DDBJ whole genome shotgun (WGS) entry which is preliminary data.</text>
</comment>
<evidence type="ECO:0000256" key="1">
    <source>
        <dbReference type="ARBA" id="ARBA00007228"/>
    </source>
</evidence>
<feature type="domain" description="RNA 2-O ribose methyltransferase substrate binding" evidence="5">
    <location>
        <begin position="54"/>
        <end position="128"/>
    </location>
</feature>
<keyword evidence="2" id="KW-0489">Methyltransferase</keyword>
<dbReference type="InterPro" id="IPR001537">
    <property type="entry name" value="SpoU_MeTrfase"/>
</dbReference>
<dbReference type="InterPro" id="IPR013123">
    <property type="entry name" value="SpoU_subst-bd"/>
</dbReference>
<gene>
    <name evidence="6" type="primary">rlmB</name>
    <name evidence="6" type="ORF">ACFSR0_11605</name>
</gene>
<evidence type="ECO:0000313" key="7">
    <source>
        <dbReference type="Proteomes" id="UP001597427"/>
    </source>
</evidence>
<dbReference type="CDD" id="cd18103">
    <property type="entry name" value="SpoU-like_RlmB"/>
    <property type="match status" value="1"/>
</dbReference>
<feature type="compositionally biased region" description="Basic residues" evidence="4">
    <location>
        <begin position="16"/>
        <end position="27"/>
    </location>
</feature>
<accession>A0ABW5TMR5</accession>
<organism evidence="6 7">
    <name type="scientific">Enterococcus camelliae</name>
    <dbReference type="NCBI Taxonomy" id="453959"/>
    <lineage>
        <taxon>Bacteria</taxon>
        <taxon>Bacillati</taxon>
        <taxon>Bacillota</taxon>
        <taxon>Bacilli</taxon>
        <taxon>Lactobacillales</taxon>
        <taxon>Enterococcaceae</taxon>
        <taxon>Enterococcus</taxon>
    </lineage>
</organism>
<name>A0ABW5TMR5_9ENTE</name>
<dbReference type="Pfam" id="PF08032">
    <property type="entry name" value="SpoU_sub_bind"/>
    <property type="match status" value="1"/>
</dbReference>
<dbReference type="Gene3D" id="3.40.1280.10">
    <property type="match status" value="1"/>
</dbReference>
<evidence type="ECO:0000313" key="6">
    <source>
        <dbReference type="EMBL" id="MFD2730020.1"/>
    </source>
</evidence>
<dbReference type="PANTHER" id="PTHR46429:SF1">
    <property type="entry name" value="23S RRNA (GUANOSINE-2'-O-)-METHYLTRANSFERASE RLMB"/>
    <property type="match status" value="1"/>
</dbReference>
<dbReference type="Proteomes" id="UP001597427">
    <property type="component" value="Unassembled WGS sequence"/>
</dbReference>
<comment type="similarity">
    <text evidence="1">Belongs to the class IV-like SAM-binding methyltransferase superfamily. RNA methyltransferase TrmH family.</text>
</comment>
<dbReference type="InterPro" id="IPR004441">
    <property type="entry name" value="rRNA_MeTrfase_TrmH"/>
</dbReference>
<evidence type="ECO:0000256" key="2">
    <source>
        <dbReference type="ARBA" id="ARBA00022603"/>
    </source>
</evidence>
<evidence type="ECO:0000259" key="5">
    <source>
        <dbReference type="SMART" id="SM00967"/>
    </source>
</evidence>
<dbReference type="Pfam" id="PF00588">
    <property type="entry name" value="SpoU_methylase"/>
    <property type="match status" value="1"/>
</dbReference>
<dbReference type="RefSeq" id="WP_379982904.1">
    <property type="nucleotide sequence ID" value="NZ_JBHUMO010000072.1"/>
</dbReference>